<dbReference type="OrthoDB" id="1682554at2"/>
<dbReference type="AlphaFoldDB" id="A0A1I2N5T9"/>
<name>A0A1I2N5T9_9FIRM</name>
<reference evidence="2" key="1">
    <citation type="submission" date="2016-10" db="EMBL/GenBank/DDBJ databases">
        <authorList>
            <person name="Varghese N."/>
            <person name="Submissions S."/>
        </authorList>
    </citation>
    <scope>NUCLEOTIDE SEQUENCE [LARGE SCALE GENOMIC DNA]</scope>
    <source>
        <strain evidence="2">DSM 17038</strain>
    </source>
</reference>
<accession>A0A1I2N5T9</accession>
<protein>
    <submittedName>
        <fullName evidence="1">Uncharacterized protein</fullName>
    </submittedName>
</protein>
<evidence type="ECO:0000313" key="1">
    <source>
        <dbReference type="EMBL" id="SFF99204.1"/>
    </source>
</evidence>
<proteinExistence type="predicted"/>
<sequence length="131" mass="13883">MQLKKGERALLAYFPTSNDARKAAEELKRAGIEEVQVDRISRFGVNNDAEINNPIAGRAETITGLTLYSAGTDSMIDDDTRVLKAADPSVSGIGDHNYGVAGGTAFMVTAVTTDDLFNSAKAIIKDSGGKM</sequence>
<evidence type="ECO:0000313" key="2">
    <source>
        <dbReference type="Proteomes" id="UP000199337"/>
    </source>
</evidence>
<dbReference type="STRING" id="341036.SAMN05660649_00378"/>
<keyword evidence="2" id="KW-1185">Reference proteome</keyword>
<dbReference type="EMBL" id="FOOX01000001">
    <property type="protein sequence ID" value="SFF99204.1"/>
    <property type="molecule type" value="Genomic_DNA"/>
</dbReference>
<organism evidence="1 2">
    <name type="scientific">Desulfotruncus arcticus DSM 17038</name>
    <dbReference type="NCBI Taxonomy" id="1121424"/>
    <lineage>
        <taxon>Bacteria</taxon>
        <taxon>Bacillati</taxon>
        <taxon>Bacillota</taxon>
        <taxon>Clostridia</taxon>
        <taxon>Eubacteriales</taxon>
        <taxon>Desulfallaceae</taxon>
        <taxon>Desulfotruncus</taxon>
    </lineage>
</organism>
<dbReference type="RefSeq" id="WP_092468139.1">
    <property type="nucleotide sequence ID" value="NZ_FOOX01000001.1"/>
</dbReference>
<gene>
    <name evidence="1" type="ORF">SAMN05660649_00378</name>
</gene>
<dbReference type="Proteomes" id="UP000199337">
    <property type="component" value="Unassembled WGS sequence"/>
</dbReference>